<dbReference type="InterPro" id="IPR039426">
    <property type="entry name" value="TonB-dep_rcpt-like"/>
</dbReference>
<evidence type="ECO:0000256" key="14">
    <source>
        <dbReference type="RuleBase" id="RU003357"/>
    </source>
</evidence>
<dbReference type="Pfam" id="PF00593">
    <property type="entry name" value="TonB_dep_Rec_b-barrel"/>
    <property type="match status" value="1"/>
</dbReference>
<dbReference type="GO" id="GO:0009279">
    <property type="term" value="C:cell outer membrane"/>
    <property type="evidence" value="ECO:0007669"/>
    <property type="project" value="UniProtKB-SubCell"/>
</dbReference>
<dbReference type="PROSITE" id="PS52016">
    <property type="entry name" value="TONB_DEPENDENT_REC_3"/>
    <property type="match status" value="1"/>
</dbReference>
<evidence type="ECO:0000256" key="12">
    <source>
        <dbReference type="PROSITE-ProRule" id="PRU01360"/>
    </source>
</evidence>
<evidence type="ECO:0000256" key="15">
    <source>
        <dbReference type="SAM" id="SignalP"/>
    </source>
</evidence>
<sequence>MTKFRAMARRRGGIALLIGASSILALVIAAPAGAQAVAAPGADATDDSGALTEIVVTAQRRSESLQKVPISVSAITSDALTSKGVRTTEDLNTLVPALNTQRISGANAVFLRGVGSNSRAPGVEPPVAFYVDGVYYAGALGSASSFNSIERVEVLKGPQGTLFGRNSMGGLINVITKDPSDTLTGRIKAGYANYQALEGDVYLSGPLSETLAADFSAYGYNQSKGWGRNLVLNVDANFRKEWQVRSKWQWRPGENTTVTLVGEYQYTKTDVGASAMTLPGLPPPPPSLAGTFFRGSIYDTISNIASIGVAKNYGGYFRVAHDFDAIRLVNTTSYRQVKRREDLDNDATPFPASNAFFTDVTESWTNELQLLAPAGNRLQWQAGLFYFHARTGYQPQLIVAPAFGASQFRINDSEQVNNSYSAYAQATFPLFTDDTLITLGGRYTTDRKKFSGTTTSAQGLLFTVPAGTKKNESKFTYRAAISQQLTPTVLAYASISTGFKSGYWNASNPSQAPVDPETLTDYEVGLKTELFDRRVRINLSGFYYDYKNLQLTQTRTTGAITANAAQSTVYGMEIEGQANVTRDFSITYGVSFIDSKYDSYPGATSFVTSPTTGVGVATPIDNSGHDLQRTPKMTVNLGFDYVIPTSMGEFGLNGNYYYNDGFYFEPDNQIRQPSYNIFNFEGRWTPESERFTLRAWVKNAFKEKYYTLVRTATGLPPYGSPGAPRTYGVSAEFKF</sequence>
<dbReference type="PROSITE" id="PS01156">
    <property type="entry name" value="TONB_DEPENDENT_REC_2"/>
    <property type="match status" value="1"/>
</dbReference>
<keyword evidence="9 14" id="KW-0798">TonB box</keyword>
<evidence type="ECO:0000256" key="1">
    <source>
        <dbReference type="ARBA" id="ARBA00004571"/>
    </source>
</evidence>
<comment type="similarity">
    <text evidence="12 14">Belongs to the TonB-dependent receptor family.</text>
</comment>
<evidence type="ECO:0000259" key="17">
    <source>
        <dbReference type="Pfam" id="PF07715"/>
    </source>
</evidence>
<evidence type="ECO:0000256" key="7">
    <source>
        <dbReference type="ARBA" id="ARBA00023004"/>
    </source>
</evidence>
<feature type="domain" description="TonB-dependent receptor plug" evidence="17">
    <location>
        <begin position="65"/>
        <end position="170"/>
    </location>
</feature>
<proteinExistence type="inferred from homology"/>
<dbReference type="Proteomes" id="UP000218934">
    <property type="component" value="Unassembled WGS sequence"/>
</dbReference>
<evidence type="ECO:0000313" key="18">
    <source>
        <dbReference type="EMBL" id="PCE41679.1"/>
    </source>
</evidence>
<dbReference type="InterPro" id="IPR012910">
    <property type="entry name" value="Plug_dom"/>
</dbReference>
<feature type="signal peptide" evidence="15">
    <location>
        <begin position="1"/>
        <end position="34"/>
    </location>
</feature>
<keyword evidence="18" id="KW-0675">Receptor</keyword>
<dbReference type="PANTHER" id="PTHR32552:SF81">
    <property type="entry name" value="TONB-DEPENDENT OUTER MEMBRANE RECEPTOR"/>
    <property type="match status" value="1"/>
</dbReference>
<accession>A0A2A4FU70</accession>
<keyword evidence="5 12" id="KW-0812">Transmembrane</keyword>
<keyword evidence="7" id="KW-0408">Iron</keyword>
<evidence type="ECO:0000256" key="2">
    <source>
        <dbReference type="ARBA" id="ARBA00022448"/>
    </source>
</evidence>
<evidence type="ECO:0000313" key="19">
    <source>
        <dbReference type="Proteomes" id="UP000218934"/>
    </source>
</evidence>
<comment type="subcellular location">
    <subcellularLocation>
        <location evidence="1 12">Cell outer membrane</location>
        <topology evidence="1 12">Multi-pass membrane protein</topology>
    </subcellularLocation>
</comment>
<dbReference type="KEGG" id="rdi:CMV14_09355"/>
<evidence type="ECO:0000256" key="4">
    <source>
        <dbReference type="ARBA" id="ARBA00022496"/>
    </source>
</evidence>
<keyword evidence="11 12" id="KW-0998">Cell outer membrane</keyword>
<feature type="chain" id="PRO_5012359095" evidence="15">
    <location>
        <begin position="35"/>
        <end position="735"/>
    </location>
</feature>
<keyword evidence="4" id="KW-0410">Iron transport</keyword>
<evidence type="ECO:0000256" key="10">
    <source>
        <dbReference type="ARBA" id="ARBA00023136"/>
    </source>
</evidence>
<keyword evidence="3 12" id="KW-1134">Transmembrane beta strand</keyword>
<dbReference type="SUPFAM" id="SSF56935">
    <property type="entry name" value="Porins"/>
    <property type="match status" value="1"/>
</dbReference>
<reference evidence="18 19" key="1">
    <citation type="submission" date="2017-09" db="EMBL/GenBank/DDBJ databases">
        <title>The Catabolism of 3,6-Dichlorosalicylic acid is Initiated by the Cytochrome P450 Monooxygenase DsmABC in Rhizorhabdus dicambivorans Ndbn-20.</title>
        <authorList>
            <person name="Na L."/>
        </authorList>
    </citation>
    <scope>NUCLEOTIDE SEQUENCE [LARGE SCALE GENOMIC DNA]</scope>
    <source>
        <strain evidence="18 19">Ndbn-20m</strain>
    </source>
</reference>
<evidence type="ECO:0000256" key="13">
    <source>
        <dbReference type="PROSITE-ProRule" id="PRU10144"/>
    </source>
</evidence>
<dbReference type="EMBL" id="NWUF01000013">
    <property type="protein sequence ID" value="PCE41679.1"/>
    <property type="molecule type" value="Genomic_DNA"/>
</dbReference>
<dbReference type="InterPro" id="IPR000531">
    <property type="entry name" value="Beta-barrel_TonB"/>
</dbReference>
<dbReference type="RefSeq" id="WP_083215891.1">
    <property type="nucleotide sequence ID" value="NZ_CP023449.1"/>
</dbReference>
<gene>
    <name evidence="18" type="ORF">COO09_14280</name>
</gene>
<dbReference type="OrthoDB" id="7463630at2"/>
<keyword evidence="10 12" id="KW-0472">Membrane</keyword>
<organism evidence="18 19">
    <name type="scientific">Rhizorhabdus dicambivorans</name>
    <dbReference type="NCBI Taxonomy" id="1850238"/>
    <lineage>
        <taxon>Bacteria</taxon>
        <taxon>Pseudomonadati</taxon>
        <taxon>Pseudomonadota</taxon>
        <taxon>Alphaproteobacteria</taxon>
        <taxon>Sphingomonadales</taxon>
        <taxon>Sphingomonadaceae</taxon>
        <taxon>Rhizorhabdus</taxon>
    </lineage>
</organism>
<keyword evidence="6 15" id="KW-0732">Signal</keyword>
<feature type="short sequence motif" description="TonB C-terminal box" evidence="13">
    <location>
        <begin position="718"/>
        <end position="735"/>
    </location>
</feature>
<evidence type="ECO:0000256" key="3">
    <source>
        <dbReference type="ARBA" id="ARBA00022452"/>
    </source>
</evidence>
<name>A0A2A4FU70_9SPHN</name>
<evidence type="ECO:0000256" key="6">
    <source>
        <dbReference type="ARBA" id="ARBA00022729"/>
    </source>
</evidence>
<evidence type="ECO:0000259" key="16">
    <source>
        <dbReference type="Pfam" id="PF00593"/>
    </source>
</evidence>
<dbReference type="AlphaFoldDB" id="A0A2A4FU70"/>
<keyword evidence="8" id="KW-0406">Ion transport</keyword>
<dbReference type="Gene3D" id="2.40.170.20">
    <property type="entry name" value="TonB-dependent receptor, beta-barrel domain"/>
    <property type="match status" value="1"/>
</dbReference>
<evidence type="ECO:0000256" key="9">
    <source>
        <dbReference type="ARBA" id="ARBA00023077"/>
    </source>
</evidence>
<dbReference type="CDD" id="cd01347">
    <property type="entry name" value="ligand_gated_channel"/>
    <property type="match status" value="1"/>
</dbReference>
<dbReference type="PANTHER" id="PTHR32552">
    <property type="entry name" value="FERRICHROME IRON RECEPTOR-RELATED"/>
    <property type="match status" value="1"/>
</dbReference>
<keyword evidence="2 12" id="KW-0813">Transport</keyword>
<feature type="domain" description="TonB-dependent receptor-like beta-barrel" evidence="16">
    <location>
        <begin position="250"/>
        <end position="699"/>
    </location>
</feature>
<evidence type="ECO:0000256" key="8">
    <source>
        <dbReference type="ARBA" id="ARBA00023065"/>
    </source>
</evidence>
<keyword evidence="19" id="KW-1185">Reference proteome</keyword>
<dbReference type="InterPro" id="IPR036942">
    <property type="entry name" value="Beta-barrel_TonB_sf"/>
</dbReference>
<evidence type="ECO:0000256" key="5">
    <source>
        <dbReference type="ARBA" id="ARBA00022692"/>
    </source>
</evidence>
<comment type="caution">
    <text evidence="18">The sequence shown here is derived from an EMBL/GenBank/DDBJ whole genome shotgun (WGS) entry which is preliminary data.</text>
</comment>
<dbReference type="Pfam" id="PF07715">
    <property type="entry name" value="Plug"/>
    <property type="match status" value="1"/>
</dbReference>
<dbReference type="InterPro" id="IPR010917">
    <property type="entry name" value="TonB_rcpt_CS"/>
</dbReference>
<evidence type="ECO:0000256" key="11">
    <source>
        <dbReference type="ARBA" id="ARBA00023237"/>
    </source>
</evidence>
<dbReference type="GO" id="GO:0006826">
    <property type="term" value="P:iron ion transport"/>
    <property type="evidence" value="ECO:0007669"/>
    <property type="project" value="UniProtKB-KW"/>
</dbReference>
<protein>
    <submittedName>
        <fullName evidence="18">TonB-dependent receptor</fullName>
    </submittedName>
</protein>